<evidence type="ECO:0000313" key="3">
    <source>
        <dbReference type="Proteomes" id="UP000471521"/>
    </source>
</evidence>
<comment type="caution">
    <text evidence="2">The sequence shown here is derived from an EMBL/GenBank/DDBJ whole genome shotgun (WGS) entry which is preliminary data.</text>
</comment>
<reference evidence="2 3" key="1">
    <citation type="submission" date="2019-12" db="EMBL/GenBank/DDBJ databases">
        <title>Isolation and characterization of three novel carbon monoxide-oxidizing members of Halobacteria from salione crusts and soils.</title>
        <authorList>
            <person name="Myers M.R."/>
            <person name="King G.M."/>
        </authorList>
    </citation>
    <scope>NUCLEOTIDE SEQUENCE [LARGE SCALE GENOMIC DNA]</scope>
    <source>
        <strain evidence="2 3">PCN9</strain>
    </source>
</reference>
<keyword evidence="2" id="KW-0378">Hydrolase</keyword>
<dbReference type="EMBL" id="WUUU01000163">
    <property type="protein sequence ID" value="MXR21878.1"/>
    <property type="molecule type" value="Genomic_DNA"/>
</dbReference>
<dbReference type="SUPFAM" id="SSF53474">
    <property type="entry name" value="alpha/beta-Hydrolases"/>
    <property type="match status" value="1"/>
</dbReference>
<dbReference type="RefSeq" id="WP_159527306.1">
    <property type="nucleotide sequence ID" value="NZ_WUUU01000163.1"/>
</dbReference>
<keyword evidence="3" id="KW-1185">Reference proteome</keyword>
<dbReference type="OrthoDB" id="50239at2157"/>
<dbReference type="Proteomes" id="UP000471521">
    <property type="component" value="Unassembled WGS sequence"/>
</dbReference>
<protein>
    <submittedName>
        <fullName evidence="2">Alpha/beta hydrolase</fullName>
    </submittedName>
</protein>
<feature type="domain" description="Dienelactone hydrolase" evidence="1">
    <location>
        <begin position="78"/>
        <end position="173"/>
    </location>
</feature>
<dbReference type="GO" id="GO:0016787">
    <property type="term" value="F:hydrolase activity"/>
    <property type="evidence" value="ECO:0007669"/>
    <property type="project" value="UniProtKB-KW"/>
</dbReference>
<accession>A0A6B0SJK4</accession>
<evidence type="ECO:0000259" key="1">
    <source>
        <dbReference type="Pfam" id="PF01738"/>
    </source>
</evidence>
<proteinExistence type="predicted"/>
<dbReference type="Gene3D" id="3.40.50.1820">
    <property type="entry name" value="alpha/beta hydrolase"/>
    <property type="match status" value="1"/>
</dbReference>
<organism evidence="2 3">
    <name type="scientific">Halobacterium bonnevillei</name>
    <dbReference type="NCBI Taxonomy" id="2692200"/>
    <lineage>
        <taxon>Archaea</taxon>
        <taxon>Methanobacteriati</taxon>
        <taxon>Methanobacteriota</taxon>
        <taxon>Stenosarchaea group</taxon>
        <taxon>Halobacteria</taxon>
        <taxon>Halobacteriales</taxon>
        <taxon>Halobacteriaceae</taxon>
        <taxon>Halobacterium</taxon>
    </lineage>
</organism>
<gene>
    <name evidence="2" type="ORF">GRX66_15170</name>
</gene>
<dbReference type="AlphaFoldDB" id="A0A6B0SJK4"/>
<sequence>MHHETVLVPGARDVEATLDAPDSDAADDPTSCVVLCPPHPQHRGHRGDDRLLAVSEYLVDRNTAALRFDYGEWDEGMGEREDARNAIRWASERYEDAGVFGFSFGASVALLAAATVGKTLCAVSVLAPTAELPAGLNAVSALEDIDAPVQVVYASRDTTVDWEPVVEAAEALDYDVVELDGDHFMVGRMDTVAETVGPFLFDAC</sequence>
<name>A0A6B0SJK4_9EURY</name>
<dbReference type="InterPro" id="IPR002925">
    <property type="entry name" value="Dienelactn_hydro"/>
</dbReference>
<dbReference type="InterPro" id="IPR029058">
    <property type="entry name" value="AB_hydrolase_fold"/>
</dbReference>
<evidence type="ECO:0000313" key="2">
    <source>
        <dbReference type="EMBL" id="MXR21878.1"/>
    </source>
</evidence>
<dbReference type="Pfam" id="PF01738">
    <property type="entry name" value="DLH"/>
    <property type="match status" value="1"/>
</dbReference>